<dbReference type="EMBL" id="MDEO01000033">
    <property type="protein sequence ID" value="OCX16481.1"/>
    <property type="molecule type" value="Genomic_DNA"/>
</dbReference>
<dbReference type="RefSeq" id="WP_024924507.1">
    <property type="nucleotide sequence ID" value="NZ_MDEO01000033.1"/>
</dbReference>
<keyword evidence="3" id="KW-1185">Reference proteome</keyword>
<evidence type="ECO:0000256" key="1">
    <source>
        <dbReference type="SAM" id="MobiDB-lite"/>
    </source>
</evidence>
<dbReference type="STRING" id="1566387.QV13_16880"/>
<feature type="compositionally biased region" description="Low complexity" evidence="1">
    <location>
        <begin position="276"/>
        <end position="298"/>
    </location>
</feature>
<feature type="compositionally biased region" description="Low complexity" evidence="1">
    <location>
        <begin position="337"/>
        <end position="349"/>
    </location>
</feature>
<organism evidence="2 3">
    <name type="scientific">Mesorhizobium hungaricum</name>
    <dbReference type="NCBI Taxonomy" id="1566387"/>
    <lineage>
        <taxon>Bacteria</taxon>
        <taxon>Pseudomonadati</taxon>
        <taxon>Pseudomonadota</taxon>
        <taxon>Alphaproteobacteria</taxon>
        <taxon>Hyphomicrobiales</taxon>
        <taxon>Phyllobacteriaceae</taxon>
        <taxon>Mesorhizobium</taxon>
    </lineage>
</organism>
<comment type="caution">
    <text evidence="2">The sequence shown here is derived from an EMBL/GenBank/DDBJ whole genome shotgun (WGS) entry which is preliminary data.</text>
</comment>
<dbReference type="AlphaFoldDB" id="A0A1C2DNX8"/>
<evidence type="ECO:0000313" key="3">
    <source>
        <dbReference type="Proteomes" id="UP000094412"/>
    </source>
</evidence>
<feature type="compositionally biased region" description="Basic and acidic residues" evidence="1">
    <location>
        <begin position="432"/>
        <end position="445"/>
    </location>
</feature>
<dbReference type="Proteomes" id="UP000094412">
    <property type="component" value="Unassembled WGS sequence"/>
</dbReference>
<name>A0A1C2DNX8_9HYPH</name>
<dbReference type="InterPro" id="IPR046535">
    <property type="entry name" value="DUF6600"/>
</dbReference>
<gene>
    <name evidence="2" type="ORF">QV13_16880</name>
</gene>
<feature type="compositionally biased region" description="Basic and acidic residues" evidence="1">
    <location>
        <begin position="251"/>
        <end position="260"/>
    </location>
</feature>
<proteinExistence type="predicted"/>
<reference evidence="2 3" key="1">
    <citation type="submission" date="2016-08" db="EMBL/GenBank/DDBJ databases">
        <title>Whole genome sequence of Mesorhizobium sp. strain UASWS1009 isolated from industrial sewage.</title>
        <authorList>
            <person name="Crovadore J."/>
            <person name="Calmin G."/>
            <person name="Chablais R."/>
            <person name="Cochard B."/>
            <person name="Lefort F."/>
        </authorList>
    </citation>
    <scope>NUCLEOTIDE SEQUENCE [LARGE SCALE GENOMIC DNA]</scope>
    <source>
        <strain evidence="2 3">UASWS1009</strain>
    </source>
</reference>
<feature type="region of interest" description="Disordered" evidence="1">
    <location>
        <begin position="243"/>
        <end position="445"/>
    </location>
</feature>
<protein>
    <submittedName>
        <fullName evidence="2">Uncharacterized protein</fullName>
    </submittedName>
</protein>
<dbReference type="Pfam" id="PF20245">
    <property type="entry name" value="DUF6600"/>
    <property type="match status" value="1"/>
</dbReference>
<accession>A0A1C2DNX8</accession>
<evidence type="ECO:0000313" key="2">
    <source>
        <dbReference type="EMBL" id="OCX16481.1"/>
    </source>
</evidence>
<sequence length="445" mass="47525">MNAKILAISRRGRGAALALILAFGGMVGTPLTLPAFQPAQAATVSMAVRERLTEYGVWQISRRYGEVWVPSVAVAWRPYTVGRWVWTDDGWYWESSEPFGPVVFHYGRWAYDDDLGWIWIAGDEWAPAWVVWRQSTDYVGWVPAPPPEERVVFRDVWWSFVPVAAIGAVEILPALRPVENNVTIVRNTTIIEQRVVVNNIYNNSTVQVENRTVPINAGPALAALPRPVVAAVRAANIVPPARGSFAPGKLDASKAGEVKRRAASLQPGQPLPVPGKPATAPAGVAPVAPNAAVPTKPNGATAGKPAVTAQPVVPSKPLGNAPAGVAQLPLRKPLPPAAQASSGSPAAKANIVKKKTVQQSVQVHNLPHKPTPPSPAVAQRHRANAAVAQGNGRPPHHAAAKPVPQHQMARVNAPHRPQAAPHKPPPAARKPVKCDPHDPRCKPHG</sequence>